<sequence length="317" mass="35032">MVSSARLEPSTLPWTNREAQGMKRSSPDSSSLHGAGSQTESERELGRKIDEKPREEAAQVSPQVTVLRSTPLGSKDFWDTETEKMPFLGPHVHPAEDYYPDWYPEDQPSKCACCCGNRDALKAGVALFTAALLFPFLVWGGFVFLPFDAPLLESAPMRLVYTLRCSVFATVPIVLGWLVLGVSRLRTGDVKDNGGCEESPQVRVHRRFLTDSAALFLLYVVQLIVMAMYLTQEQLKLVPLLTIVFALGRLVYWLAASLGSSVRGFGFGLSFLPSLTMLVANLYFIFAMEAAGSIFVQEVVPVQDPTLAGKAKQRFWG</sequence>
<dbReference type="EMBL" id="JANIIK010000109">
    <property type="protein sequence ID" value="KAJ3597456.1"/>
    <property type="molecule type" value="Genomic_DNA"/>
</dbReference>
<evidence type="ECO:0000256" key="4">
    <source>
        <dbReference type="ARBA" id="ARBA00023136"/>
    </source>
</evidence>
<feature type="transmembrane region" description="Helical" evidence="6">
    <location>
        <begin position="125"/>
        <end position="147"/>
    </location>
</feature>
<dbReference type="InterPro" id="IPR001129">
    <property type="entry name" value="Membr-assoc_MAPEG"/>
</dbReference>
<dbReference type="PANTHER" id="PTHR31004:SF4">
    <property type="entry name" value="TRANSMEMBRANE PROTEIN 79"/>
    <property type="match status" value="1"/>
</dbReference>
<evidence type="ECO:0000313" key="8">
    <source>
        <dbReference type="Proteomes" id="UP001148018"/>
    </source>
</evidence>
<feature type="transmembrane region" description="Helical" evidence="6">
    <location>
        <begin position="267"/>
        <end position="286"/>
    </location>
</feature>
<organism evidence="7 8">
    <name type="scientific">Muraenolepis orangiensis</name>
    <name type="common">Patagonian moray cod</name>
    <dbReference type="NCBI Taxonomy" id="630683"/>
    <lineage>
        <taxon>Eukaryota</taxon>
        <taxon>Metazoa</taxon>
        <taxon>Chordata</taxon>
        <taxon>Craniata</taxon>
        <taxon>Vertebrata</taxon>
        <taxon>Euteleostomi</taxon>
        <taxon>Actinopterygii</taxon>
        <taxon>Neopterygii</taxon>
        <taxon>Teleostei</taxon>
        <taxon>Neoteleostei</taxon>
        <taxon>Acanthomorphata</taxon>
        <taxon>Zeiogadaria</taxon>
        <taxon>Gadariae</taxon>
        <taxon>Gadiformes</taxon>
        <taxon>Muraenolepidoidei</taxon>
        <taxon>Muraenolepididae</taxon>
        <taxon>Muraenolepis</taxon>
    </lineage>
</organism>
<evidence type="ECO:0000256" key="1">
    <source>
        <dbReference type="ARBA" id="ARBA00004370"/>
    </source>
</evidence>
<feature type="transmembrane region" description="Helical" evidence="6">
    <location>
        <begin position="213"/>
        <end position="231"/>
    </location>
</feature>
<evidence type="ECO:0000256" key="3">
    <source>
        <dbReference type="ARBA" id="ARBA00022989"/>
    </source>
</evidence>
<keyword evidence="2 6" id="KW-0812">Transmembrane</keyword>
<dbReference type="OrthoDB" id="8887147at2759"/>
<protein>
    <recommendedName>
        <fullName evidence="9">Transmembrane protein 79</fullName>
    </recommendedName>
</protein>
<feature type="transmembrane region" description="Helical" evidence="6">
    <location>
        <begin position="237"/>
        <end position="255"/>
    </location>
</feature>
<feature type="transmembrane region" description="Helical" evidence="6">
    <location>
        <begin position="159"/>
        <end position="180"/>
    </location>
</feature>
<dbReference type="GO" id="GO:0045055">
    <property type="term" value="P:regulated exocytosis"/>
    <property type="evidence" value="ECO:0007669"/>
    <property type="project" value="TreeGrafter"/>
</dbReference>
<name>A0A9Q0DZL3_9TELE</name>
<feature type="compositionally biased region" description="Polar residues" evidence="5">
    <location>
        <begin position="27"/>
        <end position="39"/>
    </location>
</feature>
<accession>A0A9Q0DZL3</accession>
<feature type="region of interest" description="Disordered" evidence="5">
    <location>
        <begin position="1"/>
        <end position="65"/>
    </location>
</feature>
<evidence type="ECO:0000256" key="5">
    <source>
        <dbReference type="SAM" id="MobiDB-lite"/>
    </source>
</evidence>
<proteinExistence type="predicted"/>
<evidence type="ECO:0000256" key="2">
    <source>
        <dbReference type="ARBA" id="ARBA00022692"/>
    </source>
</evidence>
<keyword evidence="3 6" id="KW-1133">Transmembrane helix</keyword>
<dbReference type="GO" id="GO:0005765">
    <property type="term" value="C:lysosomal membrane"/>
    <property type="evidence" value="ECO:0007669"/>
    <property type="project" value="TreeGrafter"/>
</dbReference>
<feature type="compositionally biased region" description="Basic and acidic residues" evidence="5">
    <location>
        <begin position="40"/>
        <end position="57"/>
    </location>
</feature>
<dbReference type="PANTHER" id="PTHR31004">
    <property type="entry name" value="TRANSMEMBRANE PROTEIN 79"/>
    <property type="match status" value="1"/>
</dbReference>
<dbReference type="Pfam" id="PF01124">
    <property type="entry name" value="MAPEG"/>
    <property type="match status" value="1"/>
</dbReference>
<comment type="subcellular location">
    <subcellularLocation>
        <location evidence="1">Membrane</location>
    </subcellularLocation>
</comment>
<dbReference type="Proteomes" id="UP001148018">
    <property type="component" value="Unassembled WGS sequence"/>
</dbReference>
<keyword evidence="4 6" id="KW-0472">Membrane</keyword>
<dbReference type="InterPro" id="IPR023352">
    <property type="entry name" value="MAPEG-like_dom_sf"/>
</dbReference>
<dbReference type="GO" id="GO:0032588">
    <property type="term" value="C:trans-Golgi network membrane"/>
    <property type="evidence" value="ECO:0007669"/>
    <property type="project" value="TreeGrafter"/>
</dbReference>
<evidence type="ECO:0000313" key="7">
    <source>
        <dbReference type="EMBL" id="KAJ3597456.1"/>
    </source>
</evidence>
<comment type="caution">
    <text evidence="7">The sequence shown here is derived from an EMBL/GenBank/DDBJ whole genome shotgun (WGS) entry which is preliminary data.</text>
</comment>
<keyword evidence="8" id="KW-1185">Reference proteome</keyword>
<dbReference type="AlphaFoldDB" id="A0A9Q0DZL3"/>
<evidence type="ECO:0008006" key="9">
    <source>
        <dbReference type="Google" id="ProtNLM"/>
    </source>
</evidence>
<dbReference type="Gene3D" id="1.20.120.550">
    <property type="entry name" value="Membrane associated eicosanoid/glutathione metabolism-like domain"/>
    <property type="match status" value="1"/>
</dbReference>
<reference evidence="7" key="1">
    <citation type="submission" date="2022-07" db="EMBL/GenBank/DDBJ databases">
        <title>Chromosome-level genome of Muraenolepis orangiensis.</title>
        <authorList>
            <person name="Kim J."/>
        </authorList>
    </citation>
    <scope>NUCLEOTIDE SEQUENCE</scope>
    <source>
        <strain evidence="7">KU_S4_2022</strain>
        <tissue evidence="7">Muscle</tissue>
    </source>
</reference>
<gene>
    <name evidence="7" type="ORF">NHX12_000981</name>
</gene>
<evidence type="ECO:0000256" key="6">
    <source>
        <dbReference type="SAM" id="Phobius"/>
    </source>
</evidence>